<reference evidence="2" key="1">
    <citation type="journal article" date="2021" name="bioRxiv">
        <title>Unraveling nitrogen, sulfur and carbon metabolic pathways and microbial community transcriptional responses to substrate deprivation and toxicity stresses in a bioreactor mimicking anoxic brackish coastal sediment conditions.</title>
        <authorList>
            <person name="Martins P.D."/>
            <person name="Echeveste M.J."/>
            <person name="Arshad A."/>
            <person name="Kurth J."/>
            <person name="Ouboter H."/>
            <person name="Jetten M.S.M."/>
            <person name="Welte C.U."/>
        </authorList>
    </citation>
    <scope>NUCLEOTIDE SEQUENCE</scope>
    <source>
        <strain evidence="2">MAG_39</strain>
    </source>
</reference>
<dbReference type="InterPro" id="IPR040506">
    <property type="entry name" value="RACo_linker"/>
</dbReference>
<dbReference type="Gene3D" id="3.10.20.30">
    <property type="match status" value="1"/>
</dbReference>
<reference evidence="2" key="2">
    <citation type="submission" date="2021-08" db="EMBL/GenBank/DDBJ databases">
        <authorList>
            <person name="Dalcin Martins P."/>
        </authorList>
    </citation>
    <scope>NUCLEOTIDE SEQUENCE</scope>
    <source>
        <strain evidence="2">MAG_39</strain>
    </source>
</reference>
<dbReference type="Pfam" id="PF14574">
    <property type="entry name" value="RACo_C_ter"/>
    <property type="match status" value="1"/>
</dbReference>
<evidence type="ECO:0000259" key="1">
    <source>
        <dbReference type="PROSITE" id="PS51085"/>
    </source>
</evidence>
<dbReference type="PROSITE" id="PS51085">
    <property type="entry name" value="2FE2S_FER_2"/>
    <property type="match status" value="1"/>
</dbReference>
<dbReference type="Proteomes" id="UP000705867">
    <property type="component" value="Unassembled WGS sequence"/>
</dbReference>
<dbReference type="InterPro" id="IPR052911">
    <property type="entry name" value="Corrinoid_activation_enz"/>
</dbReference>
<gene>
    <name evidence="2" type="ORF">K8I29_13900</name>
</gene>
<dbReference type="InterPro" id="IPR041414">
    <property type="entry name" value="Raco-like_middle"/>
</dbReference>
<evidence type="ECO:0000313" key="2">
    <source>
        <dbReference type="EMBL" id="MBZ0157290.1"/>
    </source>
</evidence>
<dbReference type="AlphaFoldDB" id="A0A953M1V0"/>
<dbReference type="CDD" id="cd00207">
    <property type="entry name" value="fer2"/>
    <property type="match status" value="1"/>
</dbReference>
<dbReference type="Pfam" id="PF17651">
    <property type="entry name" value="Raco_middle"/>
    <property type="match status" value="1"/>
</dbReference>
<sequence>MNIRLTSDEIIPLREGEDLYSALKRAGIYLVASCGGKGTCGKCKVKVLEGKHEALSHGKLTVKEREAGLVLACRTVPREDVLVDIPKESRLVVGDKIALARTKNLVEYLSSYGVSINPPVKRVFLELPPPTISDNISDLERLKRALEERGLGNIRFSHGFVAGMAKTLREAGWKVELTYVPGSDLCGEAIFLTSPELCHRRYGVCVDIGTTTVVIYLVNLLTGEIVDVGSTYNSQMRYGDDVITRIVHATEGGGLHELRDAVVTDINTIVQSLMDRHDIISCEVDSATVAGNTTMSHIFWDMDPGSIREEPYIPTLNVFPLWKGGTARLSINPQAPVYTVPCIASYVGGDIVAGVLASKMHRDPEIALFMDIGTNGEIAIGNNEWLMTAACSAGPCFEGSGIRNGMRATAGAIEAVKIDPATCEPDIKVIGEGVPMGICGSGMIDAVSEMFLTGVIDLKGKFVAGKTERVRTGEDGPEFVFYQGDGHLHKDVVLTEVDIENLLRAKAAIYAGVTTLLGEVGFTLDAVEKVYIAGGFGNYINVERAITLGMLPDISKERFIFMGNTSITGAYLCLLSEELRREAEEIAAKMTYIELSVSRNFMDDYMSALFLPHTDLNQFPTVAELMKKTR</sequence>
<proteinExistence type="predicted"/>
<dbReference type="GO" id="GO:0051536">
    <property type="term" value="F:iron-sulfur cluster binding"/>
    <property type="evidence" value="ECO:0007669"/>
    <property type="project" value="InterPro"/>
</dbReference>
<organism evidence="2 3">
    <name type="scientific">Candidatus Nitrobium versatile</name>
    <dbReference type="NCBI Taxonomy" id="2884831"/>
    <lineage>
        <taxon>Bacteria</taxon>
        <taxon>Pseudomonadati</taxon>
        <taxon>Nitrospirota</taxon>
        <taxon>Nitrospiria</taxon>
        <taxon>Nitrospirales</taxon>
        <taxon>Nitrospiraceae</taxon>
        <taxon>Candidatus Nitrobium</taxon>
    </lineage>
</organism>
<dbReference type="SUPFAM" id="SSF54292">
    <property type="entry name" value="2Fe-2S ferredoxin-like"/>
    <property type="match status" value="1"/>
</dbReference>
<dbReference type="PANTHER" id="PTHR42895:SF2">
    <property type="entry name" value="IRON-SULFUR CLUSTER PROTEIN"/>
    <property type="match status" value="1"/>
</dbReference>
<accession>A0A953M1V0</accession>
<protein>
    <submittedName>
        <fullName evidence="2">ASKHA domain-containing protein</fullName>
    </submittedName>
</protein>
<dbReference type="InterPro" id="IPR001041">
    <property type="entry name" value="2Fe-2S_ferredoxin-type"/>
</dbReference>
<dbReference type="InterPro" id="IPR012675">
    <property type="entry name" value="Beta-grasp_dom_sf"/>
</dbReference>
<evidence type="ECO:0000313" key="3">
    <source>
        <dbReference type="Proteomes" id="UP000705867"/>
    </source>
</evidence>
<dbReference type="InterPro" id="IPR042259">
    <property type="entry name" value="Raco-like_middle_sf"/>
</dbReference>
<name>A0A953M1V0_9BACT</name>
<comment type="caution">
    <text evidence="2">The sequence shown here is derived from an EMBL/GenBank/DDBJ whole genome shotgun (WGS) entry which is preliminary data.</text>
</comment>
<dbReference type="Pfam" id="PF00111">
    <property type="entry name" value="Fer2"/>
    <property type="match status" value="1"/>
</dbReference>
<dbReference type="InterPro" id="IPR027980">
    <property type="entry name" value="RACo_C"/>
</dbReference>
<dbReference type="Gene3D" id="3.10.20.880">
    <property type="match status" value="1"/>
</dbReference>
<dbReference type="InterPro" id="IPR036010">
    <property type="entry name" value="2Fe-2S_ferredoxin-like_sf"/>
</dbReference>
<dbReference type="EMBL" id="JAIOIV010000110">
    <property type="protein sequence ID" value="MBZ0157290.1"/>
    <property type="molecule type" value="Genomic_DNA"/>
</dbReference>
<dbReference type="Gene3D" id="3.30.420.480">
    <property type="entry name" value="Domain of unknown function (DUF4445)"/>
    <property type="match status" value="1"/>
</dbReference>
<dbReference type="PANTHER" id="PTHR42895">
    <property type="entry name" value="IRON-SULFUR CLUSTER-BINDING PROTEIN-RELATED"/>
    <property type="match status" value="1"/>
</dbReference>
<feature type="domain" description="2Fe-2S ferredoxin-type" evidence="1">
    <location>
        <begin position="1"/>
        <end position="89"/>
    </location>
</feature>
<dbReference type="Pfam" id="PF17650">
    <property type="entry name" value="RACo_linker"/>
    <property type="match status" value="1"/>
</dbReference>